<dbReference type="PANTHER" id="PTHR36181">
    <property type="entry name" value="INTRON-ENCODED ENDONUCLEASE AI3-RELATED"/>
    <property type="match status" value="1"/>
</dbReference>
<dbReference type="EMBL" id="MG979071">
    <property type="protein sequence ID" value="AYU58490.1"/>
    <property type="molecule type" value="Genomic_DNA"/>
</dbReference>
<name>A0A3G4R7C0_9HYPO</name>
<dbReference type="PANTHER" id="PTHR36181:SF4">
    <property type="entry name" value="LAGLIDADG ENDONUCLEASE"/>
    <property type="match status" value="1"/>
</dbReference>
<organism evidence="2">
    <name type="scientific">Hirsutella rhossiliensis</name>
    <dbReference type="NCBI Taxonomy" id="111463"/>
    <lineage>
        <taxon>Eukaryota</taxon>
        <taxon>Fungi</taxon>
        <taxon>Dikarya</taxon>
        <taxon>Ascomycota</taxon>
        <taxon>Pezizomycotina</taxon>
        <taxon>Sordariomycetes</taxon>
        <taxon>Hypocreomycetidae</taxon>
        <taxon>Hypocreales</taxon>
        <taxon>Ophiocordycipitaceae</taxon>
        <taxon>Hirsutella</taxon>
    </lineage>
</organism>
<dbReference type="AlphaFoldDB" id="A0A3G4R7C0"/>
<dbReference type="InterPro" id="IPR051289">
    <property type="entry name" value="LAGLIDADG_Endonuclease"/>
</dbReference>
<dbReference type="GO" id="GO:0005739">
    <property type="term" value="C:mitochondrion"/>
    <property type="evidence" value="ECO:0007669"/>
    <property type="project" value="UniProtKB-ARBA"/>
</dbReference>
<keyword evidence="2" id="KW-0378">Hydrolase</keyword>
<reference evidence="2" key="1">
    <citation type="submission" date="2018-02" db="EMBL/GenBank/DDBJ databases">
        <authorList>
            <person name="Zhang Y.-J."/>
        </authorList>
    </citation>
    <scope>NUCLEOTIDE SEQUENCE</scope>
    <source>
        <strain evidence="2">OWVT-1</strain>
    </source>
</reference>
<dbReference type="Gene3D" id="3.10.28.10">
    <property type="entry name" value="Homing endonucleases"/>
    <property type="match status" value="1"/>
</dbReference>
<dbReference type="SUPFAM" id="SSF55608">
    <property type="entry name" value="Homing endonucleases"/>
    <property type="match status" value="1"/>
</dbReference>
<evidence type="ECO:0000313" key="2">
    <source>
        <dbReference type="EMBL" id="AYU58490.1"/>
    </source>
</evidence>
<dbReference type="GO" id="GO:0004519">
    <property type="term" value="F:endonuclease activity"/>
    <property type="evidence" value="ECO:0007669"/>
    <property type="project" value="UniProtKB-KW"/>
</dbReference>
<reference evidence="2" key="2">
    <citation type="journal article" date="2019" name="Wei Sheng Wu Xue Bao">
        <title>Reanalysis of the mitochondrial genome of the nematophagous fungus Hirsutella rhossiliensis.</title>
        <authorList>
            <person name="Yan Q."/>
            <person name="Liu X."/>
            <person name="Zhang Y."/>
        </authorList>
    </citation>
    <scope>NUCLEOTIDE SEQUENCE</scope>
    <source>
        <strain evidence="2">OWVT-1</strain>
    </source>
</reference>
<accession>A0A3G4R7C0</accession>
<dbReference type="Pfam" id="PF00961">
    <property type="entry name" value="LAGLIDADG_1"/>
    <property type="match status" value="1"/>
</dbReference>
<gene>
    <name evidence="2" type="primary">orf102</name>
</gene>
<protein>
    <submittedName>
        <fullName evidence="2">LAGLIDADG endonuclease</fullName>
    </submittedName>
</protein>
<proteinExistence type="predicted"/>
<keyword evidence="2" id="KW-0540">Nuclease</keyword>
<keyword evidence="2" id="KW-0255">Endonuclease</keyword>
<dbReference type="InterPro" id="IPR004860">
    <property type="entry name" value="LAGLIDADG_dom"/>
</dbReference>
<geneLocation type="mitochondrion" evidence="2"/>
<keyword evidence="2" id="KW-0496">Mitochondrion</keyword>
<dbReference type="InterPro" id="IPR027434">
    <property type="entry name" value="Homing_endonucl"/>
</dbReference>
<feature type="domain" description="Homing endonuclease LAGLIDADG" evidence="1">
    <location>
        <begin position="17"/>
        <end position="94"/>
    </location>
</feature>
<evidence type="ECO:0000259" key="1">
    <source>
        <dbReference type="Pfam" id="PF00961"/>
    </source>
</evidence>
<sequence>MYCEAMLRVLLRRSTHLEKNKDKWRVRPTFQIKLDIKDLSLLELIKVYFNHVGSINISGKECVYKVKSLKEVAIIISHFNEYYLITQKKADFKLISLRDQNE</sequence>